<dbReference type="CDD" id="cd00586">
    <property type="entry name" value="4HBT"/>
    <property type="match status" value="1"/>
</dbReference>
<dbReference type="Pfam" id="PF13279">
    <property type="entry name" value="4HBT_2"/>
    <property type="match status" value="1"/>
</dbReference>
<name>C7R9X0_KANKD</name>
<evidence type="ECO:0000313" key="3">
    <source>
        <dbReference type="EMBL" id="ACV27989.1"/>
    </source>
</evidence>
<keyword evidence="2" id="KW-0378">Hydrolase</keyword>
<evidence type="ECO:0000313" key="4">
    <source>
        <dbReference type="Proteomes" id="UP000001231"/>
    </source>
</evidence>
<dbReference type="RefSeq" id="WP_015781594.1">
    <property type="nucleotide sequence ID" value="NC_013166.1"/>
</dbReference>
<sequence>MPINNKQLQSHPINAEYSIEVPFFDLDPMQIVWHGNYIKYFEEARCQLLRKIDYDYPQMKASGYYWPIIDIRVKYVNPARYGQKLRCIATLKECENRLLIDYRIEDQATGKKLSKGHSIQVAVTADEFEMQLISPIVLSQKLEAYYASL</sequence>
<keyword evidence="4" id="KW-1185">Reference proteome</keyword>
<evidence type="ECO:0000256" key="2">
    <source>
        <dbReference type="ARBA" id="ARBA00022801"/>
    </source>
</evidence>
<dbReference type="PANTHER" id="PTHR31793:SF27">
    <property type="entry name" value="NOVEL THIOESTERASE SUPERFAMILY DOMAIN AND SAPOSIN A-TYPE DOMAIN CONTAINING PROTEIN (0610012H03RIK)"/>
    <property type="match status" value="1"/>
</dbReference>
<dbReference type="InterPro" id="IPR029069">
    <property type="entry name" value="HotDog_dom_sf"/>
</dbReference>
<comment type="similarity">
    <text evidence="1">Belongs to the 4-hydroxybenzoyl-CoA thioesterase family.</text>
</comment>
<dbReference type="Gene3D" id="3.10.129.10">
    <property type="entry name" value="Hotdog Thioesterase"/>
    <property type="match status" value="1"/>
</dbReference>
<dbReference type="InterPro" id="IPR050563">
    <property type="entry name" value="4-hydroxybenzoyl-CoA_TE"/>
</dbReference>
<dbReference type="OrthoDB" id="9800856at2"/>
<dbReference type="SUPFAM" id="SSF54637">
    <property type="entry name" value="Thioesterase/thiol ester dehydrase-isomerase"/>
    <property type="match status" value="1"/>
</dbReference>
<dbReference type="HOGENOM" id="CLU_101141_3_0_6"/>
<gene>
    <name evidence="3" type="ordered locus">Kkor_2581</name>
</gene>
<dbReference type="KEGG" id="kko:Kkor_2581"/>
<organism evidence="3 4">
    <name type="scientific">Kangiella koreensis (strain DSM 16069 / JCM 12317 / KCTC 12182 / SW-125)</name>
    <dbReference type="NCBI Taxonomy" id="523791"/>
    <lineage>
        <taxon>Bacteria</taxon>
        <taxon>Pseudomonadati</taxon>
        <taxon>Pseudomonadota</taxon>
        <taxon>Gammaproteobacteria</taxon>
        <taxon>Kangiellales</taxon>
        <taxon>Kangiellaceae</taxon>
        <taxon>Kangiella</taxon>
    </lineage>
</organism>
<proteinExistence type="inferred from homology"/>
<reference evidence="3 4" key="1">
    <citation type="journal article" date="2009" name="Stand. Genomic Sci.">
        <title>Complete genome sequence of Kangiella koreensis type strain (SW-125).</title>
        <authorList>
            <person name="Han C."/>
            <person name="Sikorski J."/>
            <person name="Lapidus A."/>
            <person name="Nolan M."/>
            <person name="Glavina Del Rio T."/>
            <person name="Tice H."/>
            <person name="Cheng J.F."/>
            <person name="Lucas S."/>
            <person name="Chen F."/>
            <person name="Copeland A."/>
            <person name="Ivanova N."/>
            <person name="Mavromatis K."/>
            <person name="Ovchinnikova G."/>
            <person name="Pati A."/>
            <person name="Bruce D."/>
            <person name="Goodwin L."/>
            <person name="Pitluck S."/>
            <person name="Chen A."/>
            <person name="Palaniappan K."/>
            <person name="Land M."/>
            <person name="Hauser L."/>
            <person name="Chang Y.J."/>
            <person name="Jeffries C.D."/>
            <person name="Chain P."/>
            <person name="Saunders E."/>
            <person name="Brettin T."/>
            <person name="Goker M."/>
            <person name="Tindall B.J."/>
            <person name="Bristow J."/>
            <person name="Eisen J.A."/>
            <person name="Markowitz V."/>
            <person name="Hugenholtz P."/>
            <person name="Kyrpides N.C."/>
            <person name="Klenk H.P."/>
            <person name="Detter J.C."/>
        </authorList>
    </citation>
    <scope>NUCLEOTIDE SEQUENCE [LARGE SCALE GENOMIC DNA]</scope>
    <source>
        <strain evidence="4">DSM 16069 / KCTC 12182 / SW-125</strain>
    </source>
</reference>
<accession>C7R9X0</accession>
<dbReference type="eggNOG" id="COG0824">
    <property type="taxonomic scope" value="Bacteria"/>
</dbReference>
<dbReference type="STRING" id="523791.Kkor_2581"/>
<dbReference type="AlphaFoldDB" id="C7R9X0"/>
<dbReference type="InParanoid" id="C7R9X0"/>
<dbReference type="GO" id="GO:0047617">
    <property type="term" value="F:fatty acyl-CoA hydrolase activity"/>
    <property type="evidence" value="ECO:0007669"/>
    <property type="project" value="TreeGrafter"/>
</dbReference>
<dbReference type="EMBL" id="CP001707">
    <property type="protein sequence ID" value="ACV27989.1"/>
    <property type="molecule type" value="Genomic_DNA"/>
</dbReference>
<evidence type="ECO:0000256" key="1">
    <source>
        <dbReference type="ARBA" id="ARBA00005953"/>
    </source>
</evidence>
<protein>
    <submittedName>
        <fullName evidence="3">Thioesterase superfamily protein</fullName>
    </submittedName>
</protein>
<dbReference type="PANTHER" id="PTHR31793">
    <property type="entry name" value="4-HYDROXYBENZOYL-COA THIOESTERASE FAMILY MEMBER"/>
    <property type="match status" value="1"/>
</dbReference>
<dbReference type="Proteomes" id="UP000001231">
    <property type="component" value="Chromosome"/>
</dbReference>